<name>A0AA37IW40_9FIRM</name>
<feature type="signal peptide" evidence="1">
    <location>
        <begin position="1"/>
        <end position="22"/>
    </location>
</feature>
<comment type="caution">
    <text evidence="2">The sequence shown here is derived from an EMBL/GenBank/DDBJ whole genome shotgun (WGS) entry which is preliminary data.</text>
</comment>
<keyword evidence="3" id="KW-1185">Reference proteome</keyword>
<evidence type="ECO:0008006" key="4">
    <source>
        <dbReference type="Google" id="ProtNLM"/>
    </source>
</evidence>
<evidence type="ECO:0000313" key="2">
    <source>
        <dbReference type="EMBL" id="GJN63592.1"/>
    </source>
</evidence>
<gene>
    <name evidence="2" type="ORF">JCM17207_02170</name>
</gene>
<proteinExistence type="predicted"/>
<accession>A0AA37IW40</accession>
<keyword evidence="1" id="KW-0732">Signal</keyword>
<reference evidence="2" key="1">
    <citation type="journal article" date="2022" name="Int. J. Syst. Evol. Microbiol.">
        <title>Genome-based, phenotypic and chemotaxonomic classification of Faecalibacterium strains: proposal of three novel species Faecalibacterium duncaniae sp. nov., Faecalibacterium hattorii sp. nov. and Faecalibacterium gallinarum sp. nov. .</title>
        <authorList>
            <person name="Sakamoto M."/>
            <person name="Sakurai N."/>
            <person name="Tanno H."/>
            <person name="Iino T."/>
            <person name="Ohkuma M."/>
            <person name="Endo A."/>
        </authorList>
    </citation>
    <scope>NUCLEOTIDE SEQUENCE</scope>
    <source>
        <strain evidence="2">JCM 17207</strain>
    </source>
</reference>
<protein>
    <recommendedName>
        <fullName evidence="4">Lipoprotein</fullName>
    </recommendedName>
</protein>
<dbReference type="Proteomes" id="UP001055185">
    <property type="component" value="Unassembled WGS sequence"/>
</dbReference>
<dbReference type="AlphaFoldDB" id="A0AA37IW40"/>
<sequence>MKRLVAVLLAGVMALTMLTACGGGSGSGGGNDFIDRSSSIEEALNARMASSGTPFNNGDVNAIIEAISQKISEKPGEYYESALAYKDNESAPAATLFINLVDELGKNCETALNKSLEENLGVVLSFMDGSMTEEQIISSLNSSNTTFGAPSSTPYYCVRVYHIANPANADDNLWAIFGVIYYELS</sequence>
<feature type="chain" id="PRO_5041207354" description="Lipoprotein" evidence="1">
    <location>
        <begin position="23"/>
        <end position="185"/>
    </location>
</feature>
<evidence type="ECO:0000313" key="3">
    <source>
        <dbReference type="Proteomes" id="UP001055185"/>
    </source>
</evidence>
<dbReference type="EMBL" id="BQKV01000011">
    <property type="protein sequence ID" value="GJN63592.1"/>
    <property type="molecule type" value="Genomic_DNA"/>
</dbReference>
<organism evidence="2 3">
    <name type="scientific">Faecalibacterium gallinarum</name>
    <dbReference type="NCBI Taxonomy" id="2903556"/>
    <lineage>
        <taxon>Bacteria</taxon>
        <taxon>Bacillati</taxon>
        <taxon>Bacillota</taxon>
        <taxon>Clostridia</taxon>
        <taxon>Eubacteriales</taxon>
        <taxon>Oscillospiraceae</taxon>
        <taxon>Faecalibacterium</taxon>
    </lineage>
</organism>
<dbReference type="PROSITE" id="PS51257">
    <property type="entry name" value="PROKAR_LIPOPROTEIN"/>
    <property type="match status" value="1"/>
</dbReference>
<evidence type="ECO:0000256" key="1">
    <source>
        <dbReference type="SAM" id="SignalP"/>
    </source>
</evidence>